<feature type="transmembrane region" description="Helical" evidence="1">
    <location>
        <begin position="12"/>
        <end position="33"/>
    </location>
</feature>
<keyword evidence="3" id="KW-1185">Reference proteome</keyword>
<dbReference type="Proteomes" id="UP001500359">
    <property type="component" value="Unassembled WGS sequence"/>
</dbReference>
<evidence type="ECO:0000256" key="1">
    <source>
        <dbReference type="SAM" id="Phobius"/>
    </source>
</evidence>
<proteinExistence type="predicted"/>
<dbReference type="EMBL" id="BAAAFD010000013">
    <property type="protein sequence ID" value="GAA0859717.1"/>
    <property type="molecule type" value="Genomic_DNA"/>
</dbReference>
<sequence length="173" mass="19505">MMSWCLKCLGDYFRLSLFAAGILLGVQIPNFVIQYEQRIDARLLEAQQNLAGFQFTANRHFNGSITQLIDHYRASNDKVFVQDANSIQAIVGRVQMLAAEHQALQTHPILQVWHIAVASNRPILKETYNAFSFSVPLTLFSLLWGAAIGVLLTLVLDITKKGARVCYHRFKPS</sequence>
<gene>
    <name evidence="2" type="ORF">GCM10009114_34250</name>
</gene>
<protein>
    <submittedName>
        <fullName evidence="2">DUF2937 family protein</fullName>
    </submittedName>
</protein>
<feature type="transmembrane region" description="Helical" evidence="1">
    <location>
        <begin position="130"/>
        <end position="156"/>
    </location>
</feature>
<dbReference type="RefSeq" id="WP_343862203.1">
    <property type="nucleotide sequence ID" value="NZ_BAAAFD010000013.1"/>
</dbReference>
<keyword evidence="1" id="KW-0472">Membrane</keyword>
<comment type="caution">
    <text evidence="2">The sequence shown here is derived from an EMBL/GenBank/DDBJ whole genome shotgun (WGS) entry which is preliminary data.</text>
</comment>
<dbReference type="Pfam" id="PF11157">
    <property type="entry name" value="DUF2937"/>
    <property type="match status" value="1"/>
</dbReference>
<evidence type="ECO:0000313" key="3">
    <source>
        <dbReference type="Proteomes" id="UP001500359"/>
    </source>
</evidence>
<dbReference type="PIRSF" id="PIRSF029393">
    <property type="entry name" value="UCP029393"/>
    <property type="match status" value="1"/>
</dbReference>
<dbReference type="InterPro" id="IPR016917">
    <property type="entry name" value="UCP029393"/>
</dbReference>
<evidence type="ECO:0000313" key="2">
    <source>
        <dbReference type="EMBL" id="GAA0859717.1"/>
    </source>
</evidence>
<dbReference type="InterPro" id="IPR022584">
    <property type="entry name" value="DUF2937"/>
</dbReference>
<organism evidence="2 3">
    <name type="scientific">Aliiglaciecola litoralis</name>
    <dbReference type="NCBI Taxonomy" id="582857"/>
    <lineage>
        <taxon>Bacteria</taxon>
        <taxon>Pseudomonadati</taxon>
        <taxon>Pseudomonadota</taxon>
        <taxon>Gammaproteobacteria</taxon>
        <taxon>Alteromonadales</taxon>
        <taxon>Alteromonadaceae</taxon>
        <taxon>Aliiglaciecola</taxon>
    </lineage>
</organism>
<keyword evidence="1" id="KW-0812">Transmembrane</keyword>
<accession>A0ABP3X6N9</accession>
<name>A0ABP3X6N9_9ALTE</name>
<reference evidence="3" key="1">
    <citation type="journal article" date="2019" name="Int. J. Syst. Evol. Microbiol.">
        <title>The Global Catalogue of Microorganisms (GCM) 10K type strain sequencing project: providing services to taxonomists for standard genome sequencing and annotation.</title>
        <authorList>
            <consortium name="The Broad Institute Genomics Platform"/>
            <consortium name="The Broad Institute Genome Sequencing Center for Infectious Disease"/>
            <person name="Wu L."/>
            <person name="Ma J."/>
        </authorList>
    </citation>
    <scope>NUCLEOTIDE SEQUENCE [LARGE SCALE GENOMIC DNA]</scope>
    <source>
        <strain evidence="3">JCM 15896</strain>
    </source>
</reference>
<keyword evidence="1" id="KW-1133">Transmembrane helix</keyword>